<protein>
    <submittedName>
        <fullName evidence="2">Uncharacterized protein</fullName>
    </submittedName>
</protein>
<dbReference type="AlphaFoldDB" id="A0A9W8MYD7"/>
<feature type="region of interest" description="Disordered" evidence="1">
    <location>
        <begin position="1"/>
        <end position="39"/>
    </location>
</feature>
<gene>
    <name evidence="2" type="ORF">NLJ89_g3320</name>
</gene>
<proteinExistence type="predicted"/>
<evidence type="ECO:0000313" key="3">
    <source>
        <dbReference type="Proteomes" id="UP001148786"/>
    </source>
</evidence>
<feature type="region of interest" description="Disordered" evidence="1">
    <location>
        <begin position="68"/>
        <end position="89"/>
    </location>
</feature>
<organism evidence="2 3">
    <name type="scientific">Agrocybe chaxingu</name>
    <dbReference type="NCBI Taxonomy" id="84603"/>
    <lineage>
        <taxon>Eukaryota</taxon>
        <taxon>Fungi</taxon>
        <taxon>Dikarya</taxon>
        <taxon>Basidiomycota</taxon>
        <taxon>Agaricomycotina</taxon>
        <taxon>Agaricomycetes</taxon>
        <taxon>Agaricomycetidae</taxon>
        <taxon>Agaricales</taxon>
        <taxon>Agaricineae</taxon>
        <taxon>Strophariaceae</taxon>
        <taxon>Agrocybe</taxon>
    </lineage>
</organism>
<keyword evidence="3" id="KW-1185">Reference proteome</keyword>
<feature type="compositionally biased region" description="Basic and acidic residues" evidence="1">
    <location>
        <begin position="1"/>
        <end position="10"/>
    </location>
</feature>
<evidence type="ECO:0000256" key="1">
    <source>
        <dbReference type="SAM" id="MobiDB-lite"/>
    </source>
</evidence>
<name>A0A9W8MYD7_9AGAR</name>
<reference evidence="2" key="1">
    <citation type="submission" date="2022-07" db="EMBL/GenBank/DDBJ databases">
        <title>Genome Sequence of Agrocybe chaxingu.</title>
        <authorList>
            <person name="Buettner E."/>
        </authorList>
    </citation>
    <scope>NUCLEOTIDE SEQUENCE</scope>
    <source>
        <strain evidence="2">MP-N11</strain>
    </source>
</reference>
<comment type="caution">
    <text evidence="2">The sequence shown here is derived from an EMBL/GenBank/DDBJ whole genome shotgun (WGS) entry which is preliminary data.</text>
</comment>
<dbReference type="OrthoDB" id="3071123at2759"/>
<sequence>MSHRDSDSRSSRSGRSSNQPPPPLAPGQASGSGPGAPYGFSQQAGYAQLRSKASSRLILLHILISNMPKRTTRPSGGNLHPKANSTPPRDRRLWKLRARLFARIPSPSRYHQGQPGQALNAEGQLDSADNSLSHRDLDTLDEIYKARKLIQAAKMSYRSLAKYRQQHPHLQVQAISFSKIAIEHLQSIGVSFIKKTCTDFQHLIILKIMTKMQQKKLPIRVNFQQTFESFWGCVLPSPFGLVAMVQNVLNTVGRKPEARGRILIDQFLLFVTILFRQLGAIPFIFPELHIASSTTSNTNECVILAGDRAAIMMSGSVDYAMIYTNLNDDDLARTLGISAKEAAKVRSQYLSTGTLSDLLEHSEMSRVMKNAKTTQIFLIEAKKKELRLEDRVPQLQTIEEPRRSGVRPQTRVERQSYCFPTFQIQHDTNGKLSQDDVKTVFIMLMFWSMATPQEISDFINDLP</sequence>
<evidence type="ECO:0000313" key="2">
    <source>
        <dbReference type="EMBL" id="KAJ3512782.1"/>
    </source>
</evidence>
<accession>A0A9W8MYD7</accession>
<dbReference type="EMBL" id="JANKHO010000236">
    <property type="protein sequence ID" value="KAJ3512782.1"/>
    <property type="molecule type" value="Genomic_DNA"/>
</dbReference>
<dbReference type="Proteomes" id="UP001148786">
    <property type="component" value="Unassembled WGS sequence"/>
</dbReference>